<dbReference type="EMBL" id="JAGTJJ010000052">
    <property type="protein sequence ID" value="MDC3987423.1"/>
    <property type="molecule type" value="Genomic_DNA"/>
</dbReference>
<gene>
    <name evidence="2" type="ORF">KEG57_43540</name>
</gene>
<dbReference type="Proteomes" id="UP001151081">
    <property type="component" value="Unassembled WGS sequence"/>
</dbReference>
<dbReference type="InterPro" id="IPR049240">
    <property type="entry name" value="DUF6875"/>
</dbReference>
<dbReference type="AlphaFoldDB" id="A0A9X3XEZ2"/>
<proteinExistence type="predicted"/>
<evidence type="ECO:0000313" key="2">
    <source>
        <dbReference type="EMBL" id="MDC3987423.1"/>
    </source>
</evidence>
<sequence>MNPSIETLANEPVLISANQLVEQSAGLPAAARAQLLEVLAWLQTSIAKPNPLIGRKGHVCPFVGPALTRFRSIRFHVYQGELRPAAVEPVLRALAARFPTLPPATEVGREFRAILTLFPELPHDGGPLLIDPVHEALKPEITAQGLMIGQFYPGCLEPGLHNPDYRPLEAPHPMLVIRSMQLTDLMFLFSRPECLRAYVRKFGVSSRDELMARVAAADIPKLPTLWEEVVDAAFPPATNVD</sequence>
<feature type="domain" description="DUF6875" evidence="1">
    <location>
        <begin position="37"/>
        <end position="209"/>
    </location>
</feature>
<dbReference type="RefSeq" id="WP_272426879.1">
    <property type="nucleotide sequence ID" value="NZ_JAGTJJ010000052.1"/>
</dbReference>
<accession>A0A9X3XEZ2</accession>
<reference evidence="2 3" key="1">
    <citation type="submission" date="2021-04" db="EMBL/GenBank/DDBJ databases">
        <title>Genome analysis of Polyangium sp.</title>
        <authorList>
            <person name="Li Y."/>
            <person name="Wang J."/>
        </authorList>
    </citation>
    <scope>NUCLEOTIDE SEQUENCE [LARGE SCALE GENOMIC DNA]</scope>
    <source>
        <strain evidence="2 3">SDU14</strain>
    </source>
</reference>
<name>A0A9X3XEZ2_9BACT</name>
<dbReference type="Pfam" id="PF21780">
    <property type="entry name" value="DUF6875"/>
    <property type="match status" value="1"/>
</dbReference>
<keyword evidence="3" id="KW-1185">Reference proteome</keyword>
<comment type="caution">
    <text evidence="2">The sequence shown here is derived from an EMBL/GenBank/DDBJ whole genome shotgun (WGS) entry which is preliminary data.</text>
</comment>
<organism evidence="2 3">
    <name type="scientific">Polyangium jinanense</name>
    <dbReference type="NCBI Taxonomy" id="2829994"/>
    <lineage>
        <taxon>Bacteria</taxon>
        <taxon>Pseudomonadati</taxon>
        <taxon>Myxococcota</taxon>
        <taxon>Polyangia</taxon>
        <taxon>Polyangiales</taxon>
        <taxon>Polyangiaceae</taxon>
        <taxon>Polyangium</taxon>
    </lineage>
</organism>
<evidence type="ECO:0000259" key="1">
    <source>
        <dbReference type="Pfam" id="PF21780"/>
    </source>
</evidence>
<evidence type="ECO:0000313" key="3">
    <source>
        <dbReference type="Proteomes" id="UP001151081"/>
    </source>
</evidence>
<protein>
    <recommendedName>
        <fullName evidence="1">DUF6875 domain-containing protein</fullName>
    </recommendedName>
</protein>